<feature type="transmembrane region" description="Helical" evidence="5">
    <location>
        <begin position="201"/>
        <end position="226"/>
    </location>
</feature>
<keyword evidence="2 5" id="KW-0812">Transmembrane</keyword>
<dbReference type="EMBL" id="WMCP01000026">
    <property type="protein sequence ID" value="MCF2303456.1"/>
    <property type="molecule type" value="Genomic_DNA"/>
</dbReference>
<evidence type="ECO:0000256" key="3">
    <source>
        <dbReference type="ARBA" id="ARBA00022989"/>
    </source>
</evidence>
<evidence type="ECO:0000256" key="2">
    <source>
        <dbReference type="ARBA" id="ARBA00022692"/>
    </source>
</evidence>
<evidence type="ECO:0000313" key="6">
    <source>
        <dbReference type="EMBL" id="MCF2303456.1"/>
    </source>
</evidence>
<evidence type="ECO:0000256" key="4">
    <source>
        <dbReference type="ARBA" id="ARBA00023136"/>
    </source>
</evidence>
<accession>A0AAW4ZZH8</accession>
<dbReference type="InterPro" id="IPR007688">
    <property type="entry name" value="Conjugal_tfr_TrbL/VirB6"/>
</dbReference>
<evidence type="ECO:0000256" key="5">
    <source>
        <dbReference type="SAM" id="Phobius"/>
    </source>
</evidence>
<feature type="transmembrane region" description="Helical" evidence="5">
    <location>
        <begin position="238"/>
        <end position="259"/>
    </location>
</feature>
<dbReference type="AlphaFoldDB" id="A0AAW4ZZH8"/>
<name>A0AAW4ZZH8_PHOPO</name>
<feature type="transmembrane region" description="Helical" evidence="5">
    <location>
        <begin position="66"/>
        <end position="86"/>
    </location>
</feature>
<feature type="transmembrane region" description="Helical" evidence="5">
    <location>
        <begin position="139"/>
        <end position="163"/>
    </location>
</feature>
<keyword evidence="3 5" id="KW-1133">Transmembrane helix</keyword>
<feature type="transmembrane region" description="Helical" evidence="5">
    <location>
        <begin position="265"/>
        <end position="283"/>
    </location>
</feature>
<dbReference type="Proteomes" id="UP000813876">
    <property type="component" value="Unassembled WGS sequence"/>
</dbReference>
<evidence type="ECO:0000256" key="1">
    <source>
        <dbReference type="ARBA" id="ARBA00004141"/>
    </source>
</evidence>
<reference evidence="6" key="1">
    <citation type="submission" date="2019-11" db="EMBL/GenBank/DDBJ databases">
        <title>Comparative genomics of photobacteria reveal adaptation to distinct habitats.</title>
        <authorList>
            <person name="Fuertes-Perez S."/>
            <person name="Hilgarth M."/>
            <person name="Vogel R.F."/>
        </authorList>
    </citation>
    <scope>NUCLEOTIDE SEQUENCE</scope>
    <source>
        <strain evidence="6">TMW2.2145</strain>
    </source>
</reference>
<feature type="transmembrane region" description="Helical" evidence="5">
    <location>
        <begin position="170"/>
        <end position="189"/>
    </location>
</feature>
<feature type="transmembrane region" description="Helical" evidence="5">
    <location>
        <begin position="34"/>
        <end position="54"/>
    </location>
</feature>
<dbReference type="GO" id="GO:0030255">
    <property type="term" value="P:protein secretion by the type IV secretion system"/>
    <property type="evidence" value="ECO:0007669"/>
    <property type="project" value="InterPro"/>
</dbReference>
<keyword evidence="4 5" id="KW-0472">Membrane</keyword>
<proteinExistence type="predicted"/>
<sequence>MATGFTIIADTFKFVTDIIHTSIGENVVALSTPLSIVFIAALYLYMVYVAYTWFASHQVDILKEGIKHLLALAVIITISLNSQYYINNIVPIVLNLGSELGAIVTHSGGADSSLDKFITTVYSTAKNILSSADGIRETLIALCYMILIGVTAIPFVVTSFAILLTAKIMVALLLSIGTIFIAFAMFPTTRPWFQQWIGMCWNYTLITLLFPIALVLEIKVINTFIFKNGVLQSDLTSLIKLALVLLAFNIISVQIPVLASSLSGGIGINGMASTMGTMIGNPLRRMMKTGKGAISTGKGTISAGKGVASAYKAIRGKFGNNIKA</sequence>
<dbReference type="RefSeq" id="WP_232581610.1">
    <property type="nucleotide sequence ID" value="NZ_WMCP01000026.1"/>
</dbReference>
<comment type="subcellular location">
    <subcellularLocation>
        <location evidence="1">Membrane</location>
        <topology evidence="1">Multi-pass membrane protein</topology>
    </subcellularLocation>
</comment>
<organism evidence="6 7">
    <name type="scientific">Photobacterium phosphoreum</name>
    <dbReference type="NCBI Taxonomy" id="659"/>
    <lineage>
        <taxon>Bacteria</taxon>
        <taxon>Pseudomonadati</taxon>
        <taxon>Pseudomonadota</taxon>
        <taxon>Gammaproteobacteria</taxon>
        <taxon>Vibrionales</taxon>
        <taxon>Vibrionaceae</taxon>
        <taxon>Photobacterium</taxon>
    </lineage>
</organism>
<dbReference type="GO" id="GO:0016020">
    <property type="term" value="C:membrane"/>
    <property type="evidence" value="ECO:0007669"/>
    <property type="project" value="UniProtKB-SubCell"/>
</dbReference>
<comment type="caution">
    <text evidence="6">The sequence shown here is derived from an EMBL/GenBank/DDBJ whole genome shotgun (WGS) entry which is preliminary data.</text>
</comment>
<protein>
    <recommendedName>
        <fullName evidence="8">Conjugal transfer protein TrbL</fullName>
    </recommendedName>
</protein>
<gene>
    <name evidence="6" type="ORF">GLP33_17125</name>
</gene>
<evidence type="ECO:0008006" key="8">
    <source>
        <dbReference type="Google" id="ProtNLM"/>
    </source>
</evidence>
<evidence type="ECO:0000313" key="7">
    <source>
        <dbReference type="Proteomes" id="UP000813876"/>
    </source>
</evidence>
<dbReference type="Pfam" id="PF04610">
    <property type="entry name" value="TrbL"/>
    <property type="match status" value="1"/>
</dbReference>